<evidence type="ECO:0000313" key="3">
    <source>
        <dbReference type="Proteomes" id="UP000054928"/>
    </source>
</evidence>
<dbReference type="Proteomes" id="UP000054928">
    <property type="component" value="Unassembled WGS sequence"/>
</dbReference>
<dbReference type="GeneID" id="36403571"/>
<dbReference type="InterPro" id="IPR011992">
    <property type="entry name" value="EF-hand-dom_pair"/>
</dbReference>
<dbReference type="STRING" id="4781.A0A0P1ADB7"/>
<dbReference type="OMA" id="FDFNDCG"/>
<name>A0A0P1ADB7_PLAHL</name>
<evidence type="ECO:0000256" key="1">
    <source>
        <dbReference type="SAM" id="MobiDB-lite"/>
    </source>
</evidence>
<reference evidence="3" key="1">
    <citation type="submission" date="2014-09" db="EMBL/GenBank/DDBJ databases">
        <authorList>
            <person name="Sharma Rahul"/>
            <person name="Thines Marco"/>
        </authorList>
    </citation>
    <scope>NUCLEOTIDE SEQUENCE [LARGE SCALE GENOMIC DNA]</scope>
</reference>
<keyword evidence="3" id="KW-1185">Reference proteome</keyword>
<sequence>MENRAFTAPITRSEKSLNDSFSHAIDASIEKIRPRTCPIATLTPQFHWNLNDIALQTLSKDQMKQLYGLFQFYDSSTFQETVPSISCTRFQEILRDANLISDHLKSKKLRIETVERVFAQATLGQMRIYLDVDDQPVLTFPLFCGALLNCAMLLHPLARPANALQDILSPLLENISGNNPIAFAETGLLRHVPRERHFWRLEQTQVTQNEASVQDFRRLNAFRQVIADCSRDKSFEERRQEEVEASYQIPDHLRNCLQPDTLDLIVTKFRTFDFNDCGSLPQQEIFSLLSCLGSRKDLPDPYVVLAKLSVPTVDTLELDSSTSSEKISLIQLLEGIDLAKKTSRKSFRLAVMKCRMIRAAVTKSDKSESIPPHQIVEDNIKVNENLMLMEETVESKESEDSRDCGREQSTAIENSCSPIMNRSNSSQTLLSTKDQSSSKSLLQQPLNTKTSMLQTKSIVLNQKSKASVIDVDLEGSVMPMQCLKTTTSFTVKVNDDRELENSTIYTANDRIERQLNQLSREETLHKNDNFSSIMNKKMIRIFMLLGGEHDGAMYCTLSLVFATKKIQETEGIYYTTSPCETTHTSPVLPTQNDLIHSLVMLKKCVNDRLEQGYELRPEEQLEKLDKLLQDRRNRQPHYSRSLTKTFRDSTAAVRSTLLSSSSHNAANATVFKSTLKTSRQRKSTKFESRELKLPNNLQDMCTAWNISQHENFSWIHDLNAASPLKLASQTSNRNRNGILNPLCYSLR</sequence>
<protein>
    <recommendedName>
        <fullName evidence="4">EF-hand domain pair</fullName>
    </recommendedName>
</protein>
<feature type="compositionally biased region" description="Basic and acidic residues" evidence="1">
    <location>
        <begin position="393"/>
        <end position="406"/>
    </location>
</feature>
<feature type="region of interest" description="Disordered" evidence="1">
    <location>
        <begin position="393"/>
        <end position="447"/>
    </location>
</feature>
<evidence type="ECO:0000313" key="2">
    <source>
        <dbReference type="EMBL" id="CEG38441.1"/>
    </source>
</evidence>
<dbReference type="OrthoDB" id="123520at2759"/>
<feature type="compositionally biased region" description="Polar residues" evidence="1">
    <location>
        <begin position="407"/>
        <end position="424"/>
    </location>
</feature>
<evidence type="ECO:0008006" key="4">
    <source>
        <dbReference type="Google" id="ProtNLM"/>
    </source>
</evidence>
<dbReference type="EMBL" id="CCYD01000322">
    <property type="protein sequence ID" value="CEG38441.1"/>
    <property type="molecule type" value="Genomic_DNA"/>
</dbReference>
<proteinExistence type="predicted"/>
<feature type="compositionally biased region" description="Low complexity" evidence="1">
    <location>
        <begin position="425"/>
        <end position="444"/>
    </location>
</feature>
<dbReference type="RefSeq" id="XP_024574810.1">
    <property type="nucleotide sequence ID" value="XM_024723877.1"/>
</dbReference>
<organism evidence="2 3">
    <name type="scientific">Plasmopara halstedii</name>
    <name type="common">Downy mildew of sunflower</name>
    <dbReference type="NCBI Taxonomy" id="4781"/>
    <lineage>
        <taxon>Eukaryota</taxon>
        <taxon>Sar</taxon>
        <taxon>Stramenopiles</taxon>
        <taxon>Oomycota</taxon>
        <taxon>Peronosporomycetes</taxon>
        <taxon>Peronosporales</taxon>
        <taxon>Peronosporaceae</taxon>
        <taxon>Plasmopara</taxon>
    </lineage>
</organism>
<dbReference type="AlphaFoldDB" id="A0A0P1ADB7"/>
<accession>A0A0P1ADB7</accession>
<dbReference type="SUPFAM" id="SSF47473">
    <property type="entry name" value="EF-hand"/>
    <property type="match status" value="1"/>
</dbReference>